<dbReference type="AlphaFoldDB" id="A0A7K3NIK7"/>
<evidence type="ECO:0000259" key="3">
    <source>
        <dbReference type="Pfam" id="PF03448"/>
    </source>
</evidence>
<evidence type="ECO:0000313" key="5">
    <source>
        <dbReference type="Proteomes" id="UP000469724"/>
    </source>
</evidence>
<dbReference type="EMBL" id="JAAGRQ010000012">
    <property type="protein sequence ID" value="NDY56031.1"/>
    <property type="molecule type" value="Genomic_DNA"/>
</dbReference>
<feature type="compositionally biased region" description="Low complexity" evidence="2">
    <location>
        <begin position="47"/>
        <end position="61"/>
    </location>
</feature>
<keyword evidence="1" id="KW-0175">Coiled coil</keyword>
<dbReference type="Proteomes" id="UP000469724">
    <property type="component" value="Unassembled WGS sequence"/>
</dbReference>
<dbReference type="InterPro" id="IPR006668">
    <property type="entry name" value="Mg_transptr_MgtE_intracell_dom"/>
</dbReference>
<feature type="region of interest" description="Disordered" evidence="2">
    <location>
        <begin position="43"/>
        <end position="72"/>
    </location>
</feature>
<dbReference type="SUPFAM" id="SSF158791">
    <property type="entry name" value="MgtE N-terminal domain-like"/>
    <property type="match status" value="1"/>
</dbReference>
<name>A0A7K3NIK7_9BACT</name>
<feature type="coiled-coil region" evidence="1">
    <location>
        <begin position="81"/>
        <end position="122"/>
    </location>
</feature>
<evidence type="ECO:0000256" key="1">
    <source>
        <dbReference type="SAM" id="Coils"/>
    </source>
</evidence>
<feature type="domain" description="Magnesium transporter MgtE intracellular" evidence="3">
    <location>
        <begin position="114"/>
        <end position="183"/>
    </location>
</feature>
<evidence type="ECO:0000313" key="4">
    <source>
        <dbReference type="EMBL" id="NDY56031.1"/>
    </source>
</evidence>
<dbReference type="Pfam" id="PF03448">
    <property type="entry name" value="MgtE_N"/>
    <property type="match status" value="1"/>
</dbReference>
<gene>
    <name evidence="4" type="ORF">G3N56_04635</name>
</gene>
<proteinExistence type="predicted"/>
<reference evidence="4 5" key="1">
    <citation type="submission" date="2020-02" db="EMBL/GenBank/DDBJ databases">
        <title>Comparative genomics of sulfur disproportionating microorganisms.</title>
        <authorList>
            <person name="Ward L.M."/>
            <person name="Bertran E."/>
            <person name="Johnston D.T."/>
        </authorList>
    </citation>
    <scope>NUCLEOTIDE SEQUENCE [LARGE SCALE GENOMIC DNA]</scope>
    <source>
        <strain evidence="4 5">DSM 3696</strain>
    </source>
</reference>
<dbReference type="Gene3D" id="1.25.60.10">
    <property type="entry name" value="MgtE N-terminal domain-like"/>
    <property type="match status" value="1"/>
</dbReference>
<evidence type="ECO:0000256" key="2">
    <source>
        <dbReference type="SAM" id="MobiDB-lite"/>
    </source>
</evidence>
<sequence>MLAAIKLGVLLFMGIDALVPDSASREDGHMVVASVMAVPRAMAQTQKAPETPKAAPAEAPAPSGPPGVLDWQELGKRKDDLDRREQAIADMEAKLDQRVKELAALEASLKTMLDQAQQTKDEKLKHLIDVYTNMKPKQAAEVLESLDDRIAVKILAGMKGRQAGEILTGVSAKKAASLSEQLTRLQLPMDVPTPGTPNGQ</sequence>
<dbReference type="InterPro" id="IPR038076">
    <property type="entry name" value="MgtE_N_sf"/>
</dbReference>
<organism evidence="4 5">
    <name type="scientific">Desulfolutivibrio sulfodismutans</name>
    <dbReference type="NCBI Taxonomy" id="63561"/>
    <lineage>
        <taxon>Bacteria</taxon>
        <taxon>Pseudomonadati</taxon>
        <taxon>Thermodesulfobacteriota</taxon>
        <taxon>Desulfovibrionia</taxon>
        <taxon>Desulfovibrionales</taxon>
        <taxon>Desulfovibrionaceae</taxon>
        <taxon>Desulfolutivibrio</taxon>
    </lineage>
</organism>
<comment type="caution">
    <text evidence="4">The sequence shown here is derived from an EMBL/GenBank/DDBJ whole genome shotgun (WGS) entry which is preliminary data.</text>
</comment>
<protein>
    <recommendedName>
        <fullName evidence="3">Magnesium transporter MgtE intracellular domain-containing protein</fullName>
    </recommendedName>
</protein>
<accession>A0A7K3NIK7</accession>
<keyword evidence="5" id="KW-1185">Reference proteome</keyword>